<keyword evidence="3" id="KW-1185">Reference proteome</keyword>
<dbReference type="EMBL" id="SRRT01000007">
    <property type="protein sequence ID" value="TGN74020.1"/>
    <property type="molecule type" value="Genomic_DNA"/>
</dbReference>
<keyword evidence="1" id="KW-0812">Transmembrane</keyword>
<evidence type="ECO:0000256" key="1">
    <source>
        <dbReference type="SAM" id="Phobius"/>
    </source>
</evidence>
<comment type="caution">
    <text evidence="2">The sequence shown here is derived from an EMBL/GenBank/DDBJ whole genome shotgun (WGS) entry which is preliminary data.</text>
</comment>
<evidence type="ECO:0000313" key="2">
    <source>
        <dbReference type="EMBL" id="TGN74020.1"/>
    </source>
</evidence>
<protein>
    <submittedName>
        <fullName evidence="2">ABC transporter permease</fullName>
    </submittedName>
</protein>
<keyword evidence="1" id="KW-0472">Membrane</keyword>
<organism evidence="2 3">
    <name type="scientific">Streptomyces bauhiniae</name>
    <dbReference type="NCBI Taxonomy" id="2340725"/>
    <lineage>
        <taxon>Bacteria</taxon>
        <taxon>Bacillati</taxon>
        <taxon>Actinomycetota</taxon>
        <taxon>Actinomycetes</taxon>
        <taxon>Kitasatosporales</taxon>
        <taxon>Streptomycetaceae</taxon>
        <taxon>Streptomyces</taxon>
    </lineage>
</organism>
<proteinExistence type="predicted"/>
<feature type="transmembrane region" description="Helical" evidence="1">
    <location>
        <begin position="288"/>
        <end position="311"/>
    </location>
</feature>
<dbReference type="RefSeq" id="WP_135787923.1">
    <property type="nucleotide sequence ID" value="NZ_SRRT01000007.1"/>
</dbReference>
<dbReference type="GeneID" id="95450825"/>
<accession>A0A4Z1CXV0</accession>
<keyword evidence="1" id="KW-1133">Transmembrane helix</keyword>
<reference evidence="2 3" key="1">
    <citation type="submission" date="2019-04" db="EMBL/GenBank/DDBJ databases">
        <title>Streptomyces sp. nov. Bv016 isolated from bark of Buahinia variegata.</title>
        <authorList>
            <person name="Kanchanasin P."/>
            <person name="Tanasupawat S."/>
            <person name="Yuki M."/>
            <person name="Kudo T."/>
        </authorList>
    </citation>
    <scope>NUCLEOTIDE SEQUENCE [LARGE SCALE GENOMIC DNA]</scope>
    <source>
        <strain evidence="2 3">Bv016</strain>
    </source>
</reference>
<sequence>MSSLSVSTRWTFRLHRWALIVWGALVVAIGGLLLWAAGPLAAQADRVWRRLEACPDLDMCGTVDMGPYATTYLLLTYAMTLLPFVVAAWAGATLTARELESGTALTAWTQGVSPVRWLAVRMAMPAVVLAVGASLLVVVHRSAWGAAEDPGHRPPWWQPFTFHANGPTTVAACLAALAVGALTGILVSRTLPALGITVGATALLFAAAHWLMPYLWPSVTEVSRFQDGYRGLYTGVEISHGMTTRSGTRVPTPECDARSMDVCRRIYEQHDGTGFYTTFHPASHFWPLQLTTTALLLLVTALLTAASFVVLRRRTG</sequence>
<feature type="transmembrane region" description="Helical" evidence="1">
    <location>
        <begin position="126"/>
        <end position="147"/>
    </location>
</feature>
<feature type="transmembrane region" description="Helical" evidence="1">
    <location>
        <begin position="68"/>
        <end position="90"/>
    </location>
</feature>
<dbReference type="AlphaFoldDB" id="A0A4Z1CXV0"/>
<gene>
    <name evidence="2" type="ORF">E5083_24955</name>
</gene>
<evidence type="ECO:0000313" key="3">
    <source>
        <dbReference type="Proteomes" id="UP000298159"/>
    </source>
</evidence>
<feature type="transmembrane region" description="Helical" evidence="1">
    <location>
        <begin position="167"/>
        <end position="187"/>
    </location>
</feature>
<feature type="transmembrane region" description="Helical" evidence="1">
    <location>
        <begin position="194"/>
        <end position="216"/>
    </location>
</feature>
<dbReference type="Proteomes" id="UP000298159">
    <property type="component" value="Unassembled WGS sequence"/>
</dbReference>
<name>A0A4Z1CXV0_9ACTN</name>